<keyword evidence="9 13" id="KW-1133">Transmembrane helix</keyword>
<reference evidence="15" key="2">
    <citation type="submission" date="2025-09" db="UniProtKB">
        <authorList>
            <consortium name="Ensembl"/>
        </authorList>
    </citation>
    <scope>IDENTIFICATION</scope>
</reference>
<proteinExistence type="inferred from homology"/>
<keyword evidence="7" id="KW-0378">Hydrolase</keyword>
<dbReference type="InterPro" id="IPR022764">
    <property type="entry name" value="Peptidase_S54_rhomboid_dom"/>
</dbReference>
<dbReference type="GO" id="GO:0006465">
    <property type="term" value="P:signal peptide processing"/>
    <property type="evidence" value="ECO:0007669"/>
    <property type="project" value="TreeGrafter"/>
</dbReference>
<keyword evidence="10" id="KW-0496">Mitochondrion</keyword>
<evidence type="ECO:0000256" key="6">
    <source>
        <dbReference type="ARBA" id="ARBA00022792"/>
    </source>
</evidence>
<evidence type="ECO:0000259" key="14">
    <source>
        <dbReference type="Pfam" id="PF01694"/>
    </source>
</evidence>
<dbReference type="AlphaFoldDB" id="A0A669QRC3"/>
<evidence type="ECO:0000256" key="8">
    <source>
        <dbReference type="ARBA" id="ARBA00022946"/>
    </source>
</evidence>
<feature type="transmembrane region" description="Helical" evidence="13">
    <location>
        <begin position="166"/>
        <end position="183"/>
    </location>
</feature>
<dbReference type="OMA" id="WVKQELW"/>
<feature type="transmembrane region" description="Helical" evidence="13">
    <location>
        <begin position="203"/>
        <end position="222"/>
    </location>
</feature>
<evidence type="ECO:0000256" key="5">
    <source>
        <dbReference type="ARBA" id="ARBA00022692"/>
    </source>
</evidence>
<dbReference type="GO" id="GO:0004252">
    <property type="term" value="F:serine-type endopeptidase activity"/>
    <property type="evidence" value="ECO:0007669"/>
    <property type="project" value="InterPro"/>
</dbReference>
<keyword evidence="16" id="KW-1185">Reference proteome</keyword>
<dbReference type="Ensembl" id="ENSPCLT00000030764.1">
    <property type="protein sequence ID" value="ENSPCLP00000022250.1"/>
    <property type="gene ID" value="ENSPCLG00000019513.1"/>
</dbReference>
<dbReference type="Pfam" id="PF01694">
    <property type="entry name" value="Rhomboid"/>
    <property type="match status" value="1"/>
</dbReference>
<feature type="transmembrane region" description="Helical" evidence="13">
    <location>
        <begin position="296"/>
        <end position="316"/>
    </location>
</feature>
<keyword evidence="8" id="KW-0809">Transit peptide</keyword>
<dbReference type="InterPro" id="IPR035952">
    <property type="entry name" value="Rhomboid-like_sf"/>
</dbReference>
<dbReference type="InterPro" id="IPR050925">
    <property type="entry name" value="Rhomboid_protease_S54"/>
</dbReference>
<comment type="similarity">
    <text evidence="3">Belongs to the peptidase S54 family.</text>
</comment>
<feature type="transmembrane region" description="Helical" evidence="13">
    <location>
        <begin position="242"/>
        <end position="260"/>
    </location>
</feature>
<keyword evidence="5 13" id="KW-0812">Transmembrane</keyword>
<evidence type="ECO:0000256" key="1">
    <source>
        <dbReference type="ARBA" id="ARBA00000156"/>
    </source>
</evidence>
<dbReference type="Gene3D" id="1.20.1540.10">
    <property type="entry name" value="Rhomboid-like"/>
    <property type="match status" value="1"/>
</dbReference>
<dbReference type="EC" id="3.4.21.105" evidence="4"/>
<feature type="compositionally biased region" description="Pro residues" evidence="12">
    <location>
        <begin position="71"/>
        <end position="86"/>
    </location>
</feature>
<evidence type="ECO:0000256" key="2">
    <source>
        <dbReference type="ARBA" id="ARBA00004448"/>
    </source>
</evidence>
<gene>
    <name evidence="15" type="primary">PARL</name>
</gene>
<evidence type="ECO:0000256" key="13">
    <source>
        <dbReference type="SAM" id="Phobius"/>
    </source>
</evidence>
<keyword evidence="6" id="KW-0999">Mitochondrion inner membrane</keyword>
<dbReference type="GO" id="GO:0005743">
    <property type="term" value="C:mitochondrial inner membrane"/>
    <property type="evidence" value="ECO:0007669"/>
    <property type="project" value="UniProtKB-SubCell"/>
</dbReference>
<evidence type="ECO:0000256" key="12">
    <source>
        <dbReference type="SAM" id="MobiDB-lite"/>
    </source>
</evidence>
<name>A0A669QRC3_PHACC</name>
<evidence type="ECO:0000313" key="16">
    <source>
        <dbReference type="Proteomes" id="UP000472261"/>
    </source>
</evidence>
<keyword evidence="11 13" id="KW-0472">Membrane</keyword>
<evidence type="ECO:0000256" key="10">
    <source>
        <dbReference type="ARBA" id="ARBA00023128"/>
    </source>
</evidence>
<accession>A0A669QRC3</accession>
<evidence type="ECO:0000256" key="3">
    <source>
        <dbReference type="ARBA" id="ARBA00009045"/>
    </source>
</evidence>
<feature type="domain" description="Peptidase S54 rhomboid" evidence="14">
    <location>
        <begin position="207"/>
        <end position="347"/>
    </location>
</feature>
<evidence type="ECO:0000256" key="9">
    <source>
        <dbReference type="ARBA" id="ARBA00022989"/>
    </source>
</evidence>
<dbReference type="PANTHER" id="PTHR43731">
    <property type="entry name" value="RHOMBOID PROTEASE"/>
    <property type="match status" value="1"/>
</dbReference>
<feature type="region of interest" description="Disordered" evidence="12">
    <location>
        <begin position="50"/>
        <end position="93"/>
    </location>
</feature>
<dbReference type="Proteomes" id="UP000472261">
    <property type="component" value="Unplaced"/>
</dbReference>
<organism evidence="15 16">
    <name type="scientific">Phasianus colchicus</name>
    <name type="common">Common pheasant</name>
    <dbReference type="NCBI Taxonomy" id="9054"/>
    <lineage>
        <taxon>Eukaryota</taxon>
        <taxon>Metazoa</taxon>
        <taxon>Chordata</taxon>
        <taxon>Craniata</taxon>
        <taxon>Vertebrata</taxon>
        <taxon>Euteleostomi</taxon>
        <taxon>Archelosauria</taxon>
        <taxon>Archosauria</taxon>
        <taxon>Dinosauria</taxon>
        <taxon>Saurischia</taxon>
        <taxon>Theropoda</taxon>
        <taxon>Coelurosauria</taxon>
        <taxon>Aves</taxon>
        <taxon>Neognathae</taxon>
        <taxon>Galloanserae</taxon>
        <taxon>Galliformes</taxon>
        <taxon>Phasianidae</taxon>
        <taxon>Phasianinae</taxon>
        <taxon>Phasianus</taxon>
    </lineage>
</organism>
<comment type="catalytic activity">
    <reaction evidence="1">
        <text>Cleaves type-1 transmembrane domains using a catalytic dyad composed of serine and histidine that are contributed by different transmembrane domains.</text>
        <dbReference type="EC" id="3.4.21.105"/>
    </reaction>
</comment>
<evidence type="ECO:0000256" key="11">
    <source>
        <dbReference type="ARBA" id="ARBA00023136"/>
    </source>
</evidence>
<evidence type="ECO:0000313" key="15">
    <source>
        <dbReference type="Ensembl" id="ENSPCLP00000022250.1"/>
    </source>
</evidence>
<reference evidence="15" key="1">
    <citation type="submission" date="2025-08" db="UniProtKB">
        <authorList>
            <consortium name="Ensembl"/>
        </authorList>
    </citation>
    <scope>IDENTIFICATION</scope>
</reference>
<dbReference type="PANTHER" id="PTHR43731:SF14">
    <property type="entry name" value="PRESENILIN-ASSOCIATED RHOMBOID-LIKE PROTEIN, MITOCHONDRIAL"/>
    <property type="match status" value="1"/>
</dbReference>
<comment type="subcellular location">
    <subcellularLocation>
        <location evidence="2">Mitochondrion inner membrane</location>
        <topology evidence="2">Multi-pass membrane protein</topology>
    </subcellularLocation>
</comment>
<evidence type="ECO:0000256" key="4">
    <source>
        <dbReference type="ARBA" id="ARBA00013039"/>
    </source>
</evidence>
<feature type="transmembrane region" description="Helical" evidence="13">
    <location>
        <begin position="100"/>
        <end position="119"/>
    </location>
</feature>
<sequence>MAWRCWARAWDPRAHRYGRAGRAAAAAGRSGDCPLSPRRLTVLLEQRRGFRRVRPRSEEPQTPAGSAEARPAPPPPRRSLCPPPPARGGRPSPRRLVKPLLFAVGFTGTAFGTAAIWQYEALKSRVQSYFEEARADWLDKIRPQKRGSFRKQVNSWWNNLTEGQRTVTGIIAANVFIFCLWRLPGMRRIMFTYFTSDPSSKALCSPMLLSTFSHFSLFHMAANMYVLWSFSSSVVSLLGCEQFIAVYLSAGVISTFVSYVAKMATGKFEPSLGASGAIMTVLAAVCTKMPEAKLAIIFLPMFTFTAGNALKAIIAFDTAGLALGWRFFDHAAHLGGALFGMWYVTYGHELIWKNREPLVKAWHEMRTRNAGKGGGRSN</sequence>
<protein>
    <recommendedName>
        <fullName evidence="4">rhomboid protease</fullName>
        <ecNumber evidence="4">3.4.21.105</ecNumber>
    </recommendedName>
</protein>
<evidence type="ECO:0000256" key="7">
    <source>
        <dbReference type="ARBA" id="ARBA00022801"/>
    </source>
</evidence>
<dbReference type="SUPFAM" id="SSF144091">
    <property type="entry name" value="Rhomboid-like"/>
    <property type="match status" value="1"/>
</dbReference>
<dbReference type="FunFam" id="1.20.1540.10:FF:000005">
    <property type="entry name" value="Presenilins-associated rhomboid-like protein, mitochondrial"/>
    <property type="match status" value="1"/>
</dbReference>